<dbReference type="Gene3D" id="3.30.565.10">
    <property type="entry name" value="Histidine kinase-like ATPase, C-terminal domain"/>
    <property type="match status" value="1"/>
</dbReference>
<keyword evidence="4" id="KW-1133">Transmembrane helix</keyword>
<evidence type="ECO:0000313" key="7">
    <source>
        <dbReference type="Proteomes" id="UP000320653"/>
    </source>
</evidence>
<feature type="domain" description="Histidine kinase" evidence="5">
    <location>
        <begin position="307"/>
        <end position="524"/>
    </location>
</feature>
<feature type="transmembrane region" description="Helical" evidence="4">
    <location>
        <begin position="93"/>
        <end position="111"/>
    </location>
</feature>
<keyword evidence="7" id="KW-1185">Reference proteome</keyword>
<evidence type="ECO:0000256" key="1">
    <source>
        <dbReference type="ARBA" id="ARBA00000085"/>
    </source>
</evidence>
<accession>A0A561R8F2</accession>
<reference evidence="6 7" key="1">
    <citation type="submission" date="2019-06" db="EMBL/GenBank/DDBJ databases">
        <title>Sorghum-associated microbial communities from plants grown in Nebraska, USA.</title>
        <authorList>
            <person name="Schachtman D."/>
        </authorList>
    </citation>
    <scope>NUCLEOTIDE SEQUENCE [LARGE SCALE GENOMIC DNA]</scope>
    <source>
        <strain evidence="6 7">1225</strain>
    </source>
</reference>
<evidence type="ECO:0000313" key="6">
    <source>
        <dbReference type="EMBL" id="TWF58871.1"/>
    </source>
</evidence>
<dbReference type="EC" id="2.7.13.3" evidence="2"/>
<dbReference type="SUPFAM" id="SSF55785">
    <property type="entry name" value="PYP-like sensor domain (PAS domain)"/>
    <property type="match status" value="1"/>
</dbReference>
<feature type="transmembrane region" description="Helical" evidence="4">
    <location>
        <begin position="18"/>
        <end position="35"/>
    </location>
</feature>
<dbReference type="CDD" id="cd00082">
    <property type="entry name" value="HisKA"/>
    <property type="match status" value="1"/>
</dbReference>
<dbReference type="GO" id="GO:0000155">
    <property type="term" value="F:phosphorelay sensor kinase activity"/>
    <property type="evidence" value="ECO:0007669"/>
    <property type="project" value="InterPro"/>
</dbReference>
<protein>
    <recommendedName>
        <fullName evidence="2">histidine kinase</fullName>
        <ecNumber evidence="2">2.7.13.3</ecNumber>
    </recommendedName>
</protein>
<dbReference type="CDD" id="cd00130">
    <property type="entry name" value="PAS"/>
    <property type="match status" value="1"/>
</dbReference>
<evidence type="ECO:0000256" key="2">
    <source>
        <dbReference type="ARBA" id="ARBA00012438"/>
    </source>
</evidence>
<dbReference type="InterPro" id="IPR004358">
    <property type="entry name" value="Sig_transdc_His_kin-like_C"/>
</dbReference>
<evidence type="ECO:0000256" key="4">
    <source>
        <dbReference type="SAM" id="Phobius"/>
    </source>
</evidence>
<proteinExistence type="predicted"/>
<dbReference type="InterPro" id="IPR036890">
    <property type="entry name" value="HATPase_C_sf"/>
</dbReference>
<dbReference type="RefSeq" id="WP_145632453.1">
    <property type="nucleotide sequence ID" value="NZ_VIWP01000001.1"/>
</dbReference>
<dbReference type="Proteomes" id="UP000320653">
    <property type="component" value="Unassembled WGS sequence"/>
</dbReference>
<evidence type="ECO:0000256" key="3">
    <source>
        <dbReference type="ARBA" id="ARBA00022553"/>
    </source>
</evidence>
<dbReference type="SMART" id="SM00387">
    <property type="entry name" value="HATPase_c"/>
    <property type="match status" value="1"/>
</dbReference>
<dbReference type="Pfam" id="PF00512">
    <property type="entry name" value="HisKA"/>
    <property type="match status" value="1"/>
</dbReference>
<organism evidence="6 7">
    <name type="scientific">Neorhizobium alkalisoli</name>
    <dbReference type="NCBI Taxonomy" id="528178"/>
    <lineage>
        <taxon>Bacteria</taxon>
        <taxon>Pseudomonadati</taxon>
        <taxon>Pseudomonadota</taxon>
        <taxon>Alphaproteobacteria</taxon>
        <taxon>Hyphomicrobiales</taxon>
        <taxon>Rhizobiaceae</taxon>
        <taxon>Rhizobium/Agrobacterium group</taxon>
        <taxon>Neorhizobium</taxon>
    </lineage>
</organism>
<dbReference type="OrthoDB" id="226486at2"/>
<dbReference type="PANTHER" id="PTHR43065:SF42">
    <property type="entry name" value="TWO-COMPONENT SENSOR PPRA"/>
    <property type="match status" value="1"/>
</dbReference>
<feature type="transmembrane region" description="Helical" evidence="4">
    <location>
        <begin position="64"/>
        <end position="81"/>
    </location>
</feature>
<dbReference type="Gene3D" id="3.30.450.20">
    <property type="entry name" value="PAS domain"/>
    <property type="match status" value="1"/>
</dbReference>
<dbReference type="InterPro" id="IPR000014">
    <property type="entry name" value="PAS"/>
</dbReference>
<evidence type="ECO:0000259" key="5">
    <source>
        <dbReference type="PROSITE" id="PS50109"/>
    </source>
</evidence>
<dbReference type="Gene3D" id="1.10.287.130">
    <property type="match status" value="1"/>
</dbReference>
<dbReference type="SUPFAM" id="SSF47384">
    <property type="entry name" value="Homodimeric domain of signal transducing histidine kinase"/>
    <property type="match status" value="1"/>
</dbReference>
<dbReference type="InterPro" id="IPR003594">
    <property type="entry name" value="HATPase_dom"/>
</dbReference>
<dbReference type="PRINTS" id="PR00344">
    <property type="entry name" value="BCTRLSENSOR"/>
</dbReference>
<dbReference type="InterPro" id="IPR036097">
    <property type="entry name" value="HisK_dim/P_sf"/>
</dbReference>
<comment type="catalytic activity">
    <reaction evidence="1">
        <text>ATP + protein L-histidine = ADP + protein N-phospho-L-histidine.</text>
        <dbReference type="EC" id="2.7.13.3"/>
    </reaction>
</comment>
<dbReference type="SUPFAM" id="SSF55874">
    <property type="entry name" value="ATPase domain of HSP90 chaperone/DNA topoisomerase II/histidine kinase"/>
    <property type="match status" value="1"/>
</dbReference>
<keyword evidence="4" id="KW-0812">Transmembrane</keyword>
<dbReference type="InterPro" id="IPR005467">
    <property type="entry name" value="His_kinase_dom"/>
</dbReference>
<name>A0A561R8F2_9HYPH</name>
<dbReference type="AlphaFoldDB" id="A0A561R8F2"/>
<dbReference type="Pfam" id="PF02518">
    <property type="entry name" value="HATPase_c"/>
    <property type="match status" value="1"/>
</dbReference>
<sequence length="527" mass="56860">MAQMLQFRLARQEAGRHDIIFGGAALIVAAAVFAVDTFTDIEGAIAVLYAIALLLAAEAASRLGLIALTALFIVCTLISFFLTHTPDPDFPTFLRLCVALAALAVTAALLLRTEQARAELLQTNAALRESEARYRAIFDRTRVALWERDYSRLRDFLVGLKARGVKDAKAYAQANPDFLAECVDKIAIVDANAAAVELLGSFAADIPGGIMHRIIPKDSDAFSALLQAIMDGATYFEDNAEVFNENGEPRLVLLGISFPKDPSAFNRVIVSMVDVTQREEARKALADAQAELSRASKAATVGALSASLAHELNQPLGAIAVNSQTLVRWLDRNPPDIEAAKRSAERILRDSNRASDIFKNTRAVMLAAPKENETIDLGVLVDDTLTLMDHDLQRERAEVDVIFKTKIPAVSGVRVEMQQVLINLISNAAQAMTASEALRKLVTITLDAPADADHVSITVRDTGDGLGAEAQQNLFKPFFTTKENGMGIGLSICRSTIEAIGGSLDGRNHPDGGAIFEIRLPKETANA</sequence>
<dbReference type="PANTHER" id="PTHR43065">
    <property type="entry name" value="SENSOR HISTIDINE KINASE"/>
    <property type="match status" value="1"/>
</dbReference>
<dbReference type="SMART" id="SM00388">
    <property type="entry name" value="HisKA"/>
    <property type="match status" value="1"/>
</dbReference>
<comment type="caution">
    <text evidence="6">The sequence shown here is derived from an EMBL/GenBank/DDBJ whole genome shotgun (WGS) entry which is preliminary data.</text>
</comment>
<dbReference type="InterPro" id="IPR035965">
    <property type="entry name" value="PAS-like_dom_sf"/>
</dbReference>
<dbReference type="PROSITE" id="PS50109">
    <property type="entry name" value="HIS_KIN"/>
    <property type="match status" value="1"/>
</dbReference>
<keyword evidence="4" id="KW-0472">Membrane</keyword>
<dbReference type="EMBL" id="VIWP01000001">
    <property type="protein sequence ID" value="TWF58871.1"/>
    <property type="molecule type" value="Genomic_DNA"/>
</dbReference>
<keyword evidence="3" id="KW-0597">Phosphoprotein</keyword>
<dbReference type="InterPro" id="IPR003661">
    <property type="entry name" value="HisK_dim/P_dom"/>
</dbReference>
<gene>
    <name evidence="6" type="ORF">FHW37_101675</name>
</gene>